<dbReference type="EMBL" id="MN882610">
    <property type="protein sequence ID" value="QHS01668.1"/>
    <property type="molecule type" value="Genomic_DNA"/>
</dbReference>
<proteinExistence type="predicted"/>
<name>A0A6B9Y0X0_9CAUD</name>
<evidence type="ECO:0008006" key="3">
    <source>
        <dbReference type="Google" id="ProtNLM"/>
    </source>
</evidence>
<reference evidence="2" key="1">
    <citation type="submission" date="2019-12" db="EMBL/GenBank/DDBJ databases">
        <authorList>
            <person name="Wang K."/>
            <person name="Tamayo M.G."/>
            <person name="Penner T.V."/>
            <person name="Cook B.W.M."/>
            <person name="Court D.A."/>
            <person name="Theriault S.S."/>
        </authorList>
    </citation>
    <scope>NUCLEOTIDE SEQUENCE [LARGE SCALE GENOMIC DNA]</scope>
</reference>
<sequence length="95" mass="11125">MNQEQHAFLKLGEECNEVAMLCSKIIQFGLDSEYEGKTNRQRLTDELNDIMGCLLNLRIKTDFDFVEDKDAVWTKFEKMEHFRNISEELGFVASK</sequence>
<protein>
    <recommendedName>
        <fullName evidence="3">NTP pyrophosphohydrolase MazG putative catalytic core domain-containing protein</fullName>
    </recommendedName>
</protein>
<dbReference type="Proteomes" id="UP000465071">
    <property type="component" value="Segment"/>
</dbReference>
<evidence type="ECO:0000313" key="1">
    <source>
        <dbReference type="EMBL" id="QHS01668.1"/>
    </source>
</evidence>
<gene>
    <name evidence="1" type="ORF">CPT_CIP9_132</name>
</gene>
<dbReference type="Gene3D" id="1.10.287.1080">
    <property type="entry name" value="MazG-like"/>
    <property type="match status" value="1"/>
</dbReference>
<accession>A0A6B9Y0X0</accession>
<evidence type="ECO:0000313" key="2">
    <source>
        <dbReference type="Proteomes" id="UP000465071"/>
    </source>
</evidence>
<organism evidence="1 2">
    <name type="scientific">Enterobacter phage vB_EclM_CIP9</name>
    <dbReference type="NCBI Taxonomy" id="2696340"/>
    <lineage>
        <taxon>Viruses</taxon>
        <taxon>Duplodnaviria</taxon>
        <taxon>Heunggongvirae</taxon>
        <taxon>Uroviricota</taxon>
        <taxon>Caudoviricetes</taxon>
        <taxon>Pantevenvirales</taxon>
        <taxon>Straboviridae</taxon>
        <taxon>Tevenvirinae</taxon>
        <taxon>Kanagawavirus</taxon>
        <taxon>Kanagawavirus cipnine</taxon>
    </lineage>
</organism>
<keyword evidence="2" id="KW-1185">Reference proteome</keyword>
<dbReference type="SUPFAM" id="SSF101386">
    <property type="entry name" value="all-alpha NTP pyrophosphatases"/>
    <property type="match status" value="1"/>
</dbReference>